<proteinExistence type="predicted"/>
<organism evidence="2 3">
    <name type="scientific">Halovulum marinum</name>
    <dbReference type="NCBI Taxonomy" id="2662447"/>
    <lineage>
        <taxon>Bacteria</taxon>
        <taxon>Pseudomonadati</taxon>
        <taxon>Pseudomonadota</taxon>
        <taxon>Alphaproteobacteria</taxon>
        <taxon>Rhodobacterales</taxon>
        <taxon>Paracoccaceae</taxon>
        <taxon>Halovulum</taxon>
    </lineage>
</organism>
<dbReference type="EMBL" id="WIND01000004">
    <property type="protein sequence ID" value="MSU89594.1"/>
    <property type="molecule type" value="Genomic_DNA"/>
</dbReference>
<reference evidence="2 3" key="1">
    <citation type="submission" date="2019-10" db="EMBL/GenBank/DDBJ databases">
        <title>Cognatihalovulum marinum gen. nov. sp. nov., a new member of the family Rhodobacteraceae isolated from deep seawater of the Northwest Indian Ocean.</title>
        <authorList>
            <person name="Ruan C."/>
            <person name="Wang J."/>
            <person name="Zheng X."/>
            <person name="Song L."/>
            <person name="Zhu Y."/>
            <person name="Huang Y."/>
            <person name="Lu Z."/>
            <person name="Du W."/>
            <person name="Huang L."/>
            <person name="Dai X."/>
        </authorList>
    </citation>
    <scope>NUCLEOTIDE SEQUENCE [LARGE SCALE GENOMIC DNA]</scope>
    <source>
        <strain evidence="2 3">2CG4</strain>
    </source>
</reference>
<sequence>MRARADPPPAELRLDDPPVRVAVRQHARARRLTLRLSANDGALTLTAPRHATGADVRGFLDAHRDWIAKRLAVLPQAQMPAPGLPLDVGDERLVLRAGQGRRVVRRGDELFVPGAEARFRGALQAWLKEQARARALEALDRHSAALGRRYAGLTLRDTRSRWGSCTAQGNIMLSWRLVLAPSEVLDYVAAHEVAHLAEMNHSPAYWRVLEGLMPQYAGPRDWLRTHGAQLHRYRF</sequence>
<dbReference type="CDD" id="cd07344">
    <property type="entry name" value="M48_yhfN_like"/>
    <property type="match status" value="1"/>
</dbReference>
<dbReference type="PANTHER" id="PTHR30399">
    <property type="entry name" value="UNCHARACTERIZED PROTEIN YGJP"/>
    <property type="match status" value="1"/>
</dbReference>
<name>A0A6L5Z0V3_9RHOB</name>
<evidence type="ECO:0000313" key="2">
    <source>
        <dbReference type="EMBL" id="MSU89594.1"/>
    </source>
</evidence>
<comment type="caution">
    <text evidence="2">The sequence shown here is derived from an EMBL/GenBank/DDBJ whole genome shotgun (WGS) entry which is preliminary data.</text>
</comment>
<dbReference type="Pfam" id="PF01863">
    <property type="entry name" value="YgjP-like"/>
    <property type="match status" value="1"/>
</dbReference>
<dbReference type="AlphaFoldDB" id="A0A6L5Z0V3"/>
<accession>A0A6L5Z0V3</accession>
<feature type="domain" description="YgjP-like metallopeptidase" evidence="1">
    <location>
        <begin position="34"/>
        <end position="226"/>
    </location>
</feature>
<evidence type="ECO:0000313" key="3">
    <source>
        <dbReference type="Proteomes" id="UP000474957"/>
    </source>
</evidence>
<dbReference type="PANTHER" id="PTHR30399:SF1">
    <property type="entry name" value="UTP PYROPHOSPHATASE"/>
    <property type="match status" value="1"/>
</dbReference>
<dbReference type="Proteomes" id="UP000474957">
    <property type="component" value="Unassembled WGS sequence"/>
</dbReference>
<protein>
    <submittedName>
        <fullName evidence="2">DUF45 domain-containing protein</fullName>
    </submittedName>
</protein>
<dbReference type="InterPro" id="IPR053136">
    <property type="entry name" value="UTP_pyrophosphatase-like"/>
</dbReference>
<keyword evidence="3" id="KW-1185">Reference proteome</keyword>
<evidence type="ECO:0000259" key="1">
    <source>
        <dbReference type="Pfam" id="PF01863"/>
    </source>
</evidence>
<dbReference type="Gene3D" id="3.30.2010.10">
    <property type="entry name" value="Metalloproteases ('zincins'), catalytic domain"/>
    <property type="match status" value="1"/>
</dbReference>
<dbReference type="InterPro" id="IPR002725">
    <property type="entry name" value="YgjP-like_metallopeptidase"/>
</dbReference>
<gene>
    <name evidence="2" type="ORF">GE300_08185</name>
</gene>